<dbReference type="InterPro" id="IPR013154">
    <property type="entry name" value="ADH-like_N"/>
</dbReference>
<sequence length="367" mass="38080">MARQVRAAIAETGATEFRIAELRLRDPGPRDVVVELAASAFCLSDWIALRGDMGLEATGTLPAVLGHAAVGTIAEAGAESALRPGTRVVLTATPECGECYWCRAGRIDQCAGLFSGAPVMGALADGREVFAPGATGAYAEATVIRDTQVWAVDDALPDAWLSMLGCGIVSGAGAVVNVAQVVPGSSVLVVGCGQIGLWMIQAARILGATTIIAAETSPARAALAARVGATRVVDPAAESLLDVVRAETGGRGADYGFDAGGTTDAVEQAFLGTRNGGVTTLTSYVARDTRVSLPLYDLALRGRDVRSSQSGRLDMRRDLARFLPWLADGSFDVAAMLGGIRPLDEIAATLAAARERREITPIISFPR</sequence>
<dbReference type="SUPFAM" id="SSF51735">
    <property type="entry name" value="NAD(P)-binding Rossmann-fold domains"/>
    <property type="match status" value="1"/>
</dbReference>
<dbReference type="SUPFAM" id="SSF50129">
    <property type="entry name" value="GroES-like"/>
    <property type="match status" value="1"/>
</dbReference>
<dbReference type="Gene3D" id="3.40.50.720">
    <property type="entry name" value="NAD(P)-binding Rossmann-like Domain"/>
    <property type="match status" value="1"/>
</dbReference>
<gene>
    <name evidence="5" type="ORF">MUN78_14570</name>
</gene>
<dbReference type="InterPro" id="IPR050129">
    <property type="entry name" value="Zn_alcohol_dh"/>
</dbReference>
<dbReference type="Pfam" id="PF08240">
    <property type="entry name" value="ADH_N"/>
    <property type="match status" value="1"/>
</dbReference>
<comment type="cofactor">
    <cofactor evidence="1">
        <name>Zn(2+)</name>
        <dbReference type="ChEBI" id="CHEBI:29105"/>
    </cofactor>
</comment>
<evidence type="ECO:0000259" key="3">
    <source>
        <dbReference type="Pfam" id="PF00107"/>
    </source>
</evidence>
<keyword evidence="2" id="KW-0560">Oxidoreductase</keyword>
<feature type="domain" description="Alcohol dehydrogenase-like N-terminal" evidence="4">
    <location>
        <begin position="28"/>
        <end position="153"/>
    </location>
</feature>
<keyword evidence="6" id="KW-1185">Reference proteome</keyword>
<dbReference type="InterPro" id="IPR013149">
    <property type="entry name" value="ADH-like_C"/>
</dbReference>
<dbReference type="PANTHER" id="PTHR43401:SF2">
    <property type="entry name" value="L-THREONINE 3-DEHYDROGENASE"/>
    <property type="match status" value="1"/>
</dbReference>
<dbReference type="Proteomes" id="UP000831786">
    <property type="component" value="Chromosome"/>
</dbReference>
<reference evidence="5 6" key="1">
    <citation type="submission" date="2022-04" db="EMBL/GenBank/DDBJ databases">
        <title>Leucobacter sp. isolated from rhizosphere of garlic.</title>
        <authorList>
            <person name="Won M."/>
            <person name="Lee C.-M."/>
            <person name="Woen H.-Y."/>
            <person name="Kwon S.-W."/>
        </authorList>
    </citation>
    <scope>NUCLEOTIDE SEQUENCE [LARGE SCALE GENOMIC DNA]</scope>
    <source>
        <strain evidence="5 6">H21R-40</strain>
    </source>
</reference>
<proteinExistence type="predicted"/>
<dbReference type="Pfam" id="PF00107">
    <property type="entry name" value="ADH_zinc_N"/>
    <property type="match status" value="1"/>
</dbReference>
<evidence type="ECO:0000313" key="6">
    <source>
        <dbReference type="Proteomes" id="UP000831786"/>
    </source>
</evidence>
<feature type="domain" description="Alcohol dehydrogenase-like C-terminal" evidence="3">
    <location>
        <begin position="195"/>
        <end position="326"/>
    </location>
</feature>
<evidence type="ECO:0000259" key="4">
    <source>
        <dbReference type="Pfam" id="PF08240"/>
    </source>
</evidence>
<dbReference type="RefSeq" id="WP_244727384.1">
    <property type="nucleotide sequence ID" value="NZ_CP095045.1"/>
</dbReference>
<accession>A0ABY4FKT1</accession>
<organism evidence="5 6">
    <name type="scientific">Leucobacter allii</name>
    <dbReference type="NCBI Taxonomy" id="2932247"/>
    <lineage>
        <taxon>Bacteria</taxon>
        <taxon>Bacillati</taxon>
        <taxon>Actinomycetota</taxon>
        <taxon>Actinomycetes</taxon>
        <taxon>Micrococcales</taxon>
        <taxon>Microbacteriaceae</taxon>
        <taxon>Leucobacter</taxon>
    </lineage>
</organism>
<evidence type="ECO:0000256" key="2">
    <source>
        <dbReference type="ARBA" id="ARBA00023002"/>
    </source>
</evidence>
<dbReference type="InterPro" id="IPR036291">
    <property type="entry name" value="NAD(P)-bd_dom_sf"/>
</dbReference>
<dbReference type="EMBL" id="CP095045">
    <property type="protein sequence ID" value="UOQ56872.1"/>
    <property type="molecule type" value="Genomic_DNA"/>
</dbReference>
<protein>
    <submittedName>
        <fullName evidence="5">Zinc-binding dehydrogenase</fullName>
    </submittedName>
</protein>
<dbReference type="InterPro" id="IPR011032">
    <property type="entry name" value="GroES-like_sf"/>
</dbReference>
<name>A0ABY4FKT1_9MICO</name>
<dbReference type="PANTHER" id="PTHR43401">
    <property type="entry name" value="L-THREONINE 3-DEHYDROGENASE"/>
    <property type="match status" value="1"/>
</dbReference>
<evidence type="ECO:0000256" key="1">
    <source>
        <dbReference type="ARBA" id="ARBA00001947"/>
    </source>
</evidence>
<evidence type="ECO:0000313" key="5">
    <source>
        <dbReference type="EMBL" id="UOQ56872.1"/>
    </source>
</evidence>
<dbReference type="Gene3D" id="3.90.180.10">
    <property type="entry name" value="Medium-chain alcohol dehydrogenases, catalytic domain"/>
    <property type="match status" value="1"/>
</dbReference>